<dbReference type="Pfam" id="PF13517">
    <property type="entry name" value="FG-GAP_3"/>
    <property type="match status" value="1"/>
</dbReference>
<evidence type="ECO:0000313" key="3">
    <source>
        <dbReference type="EMBL" id="MDO1514269.1"/>
    </source>
</evidence>
<dbReference type="InterPro" id="IPR013517">
    <property type="entry name" value="FG-GAP"/>
</dbReference>
<dbReference type="SUPFAM" id="SSF69318">
    <property type="entry name" value="Integrin alpha N-terminal domain"/>
    <property type="match status" value="1"/>
</dbReference>
<keyword evidence="1" id="KW-0732">Signal</keyword>
<gene>
    <name evidence="3" type="ORF">Q2T41_16570</name>
</gene>
<feature type="region of interest" description="Disordered" evidence="2">
    <location>
        <begin position="1"/>
        <end position="23"/>
    </location>
</feature>
<dbReference type="RefSeq" id="WP_304436982.1">
    <property type="nucleotide sequence ID" value="NZ_JAUKUC010000001.1"/>
</dbReference>
<evidence type="ECO:0000313" key="4">
    <source>
        <dbReference type="Proteomes" id="UP001168579"/>
    </source>
</evidence>
<dbReference type="EMBL" id="JAUKUC010000001">
    <property type="protein sequence ID" value="MDO1514269.1"/>
    <property type="molecule type" value="Genomic_DNA"/>
</dbReference>
<name>A0ABT8RTN5_9FLAO</name>
<dbReference type="PANTHER" id="PTHR45460">
    <property type="entry name" value="SIMILAR TO CYSTEINE PROTEINASE"/>
    <property type="match status" value="1"/>
</dbReference>
<accession>A0ABT8RTN5</accession>
<sequence length="140" mass="15392">MADINGDGTEDFIIGSTSGTSPQLFTQDTNGTFSQRSRSLYINEEDFKFEEESIVFFDLENDGDLDLYLVSGSNQFALGDTSYYDQLLLNDGNGNFTQSKNKAPEINSSGSVVVANDFDKDGFTDLFIGGRTPYGQYPTP</sequence>
<keyword evidence="4" id="KW-1185">Reference proteome</keyword>
<dbReference type="InterPro" id="IPR028994">
    <property type="entry name" value="Integrin_alpha_N"/>
</dbReference>
<evidence type="ECO:0000256" key="2">
    <source>
        <dbReference type="SAM" id="MobiDB-lite"/>
    </source>
</evidence>
<evidence type="ECO:0000256" key="1">
    <source>
        <dbReference type="ARBA" id="ARBA00022729"/>
    </source>
</evidence>
<proteinExistence type="predicted"/>
<dbReference type="Gene3D" id="2.130.10.130">
    <property type="entry name" value="Integrin alpha, N-terminal"/>
    <property type="match status" value="1"/>
</dbReference>
<comment type="caution">
    <text evidence="3">The sequence shown here is derived from an EMBL/GenBank/DDBJ whole genome shotgun (WGS) entry which is preliminary data.</text>
</comment>
<dbReference type="Proteomes" id="UP001168579">
    <property type="component" value="Unassembled WGS sequence"/>
</dbReference>
<dbReference type="PANTHER" id="PTHR45460:SF2">
    <property type="entry name" value="ALPHA 1,3 GLUCANASE, GH71 FAMILY (EUROFUNG)"/>
    <property type="match status" value="1"/>
</dbReference>
<reference evidence="3" key="1">
    <citation type="journal article" date="2014" name="Int. J. Syst. Evol. Microbiol.">
        <title>Complete genome of a new Firmicutes species belonging to the dominant human colonic microbiota ('Ruminococcus bicirculans') reveals two chromosomes and a selective capacity to utilize plant glucans.</title>
        <authorList>
            <consortium name="NISC Comparative Sequencing Program"/>
            <person name="Wegmann U."/>
            <person name="Louis P."/>
            <person name="Goesmann A."/>
            <person name="Henrissat B."/>
            <person name="Duncan S.H."/>
            <person name="Flint H.J."/>
        </authorList>
    </citation>
    <scope>NUCLEOTIDE SEQUENCE</scope>
    <source>
        <strain evidence="3">CECT 8869</strain>
    </source>
</reference>
<protein>
    <submittedName>
        <fullName evidence="3">VCBS repeat-containing protein</fullName>
    </submittedName>
</protein>
<reference evidence="3" key="2">
    <citation type="submission" date="2023-06" db="EMBL/GenBank/DDBJ databases">
        <authorList>
            <person name="Lucena T."/>
            <person name="Sun Q."/>
        </authorList>
    </citation>
    <scope>NUCLEOTIDE SEQUENCE</scope>
    <source>
        <strain evidence="3">CECT 8869</strain>
    </source>
</reference>
<organism evidence="3 4">
    <name type="scientific">Maribacter confluentis</name>
    <dbReference type="NCBI Taxonomy" id="1656093"/>
    <lineage>
        <taxon>Bacteria</taxon>
        <taxon>Pseudomonadati</taxon>
        <taxon>Bacteroidota</taxon>
        <taxon>Flavobacteriia</taxon>
        <taxon>Flavobacteriales</taxon>
        <taxon>Flavobacteriaceae</taxon>
        <taxon>Maribacter</taxon>
    </lineage>
</organism>